<accession>A0A9W9U7Y7</accession>
<dbReference type="GO" id="GO:0006298">
    <property type="term" value="P:mismatch repair"/>
    <property type="evidence" value="ECO:0007669"/>
    <property type="project" value="InterPro"/>
</dbReference>
<dbReference type="Pfam" id="PF13589">
    <property type="entry name" value="HATPase_c_3"/>
    <property type="match status" value="1"/>
</dbReference>
<dbReference type="InterPro" id="IPR042120">
    <property type="entry name" value="MutL_C_dimsub"/>
</dbReference>
<feature type="region of interest" description="Disordered" evidence="2">
    <location>
        <begin position="400"/>
        <end position="428"/>
    </location>
</feature>
<feature type="compositionally biased region" description="Polar residues" evidence="2">
    <location>
        <begin position="501"/>
        <end position="514"/>
    </location>
</feature>
<sequence>MSSGAGIRRLPLDVIAKIRSSTSIADLNGVVIELAKNSLDANAHTILATVDFKRGSCIVEDDGEGIRPDEFESTGGLGKMHHTSRFQKRDSYGHRGLFLASLASLSLMTVTSRHEKYQSTNSVIFHHSKPVARLLPAPAHQRLQTGEHGTSVTVNDLFGNMPVRVKSRALAFQRPDELEKEWENLRNLLVSLMLANSQFSKLVITDVIRDKRISIRFVSHTGDLADSSISTTDLGRIGSILAQSGMISSRNMNSWHVLSATIPDLTIRAAISTVPSPSKKLQFISLGDDPVLSRSNSNILYNEVNRLMSLSDFGTARPGSNGTPSICPSPLVDGTHGPGSTSGRSWAKPINKWPMFYVRIESGNIQDLSGDELSPDSERSIQRITDVLGAMILEFLKQQHMRPRPAKRQAKESDRTPSITTSGQKGHRFHANLEAGSNTEEALSSQLKLPFFQRSQAIISGQNFNHWSRVKTAKVSSGRTSPAGLLNENTGTGDEGRGAEQNRSMSDLTQTTTGRRQRDSTFSMHPDQTFRRSASLKTSRHFVVDDNEGDTRAPPDQPIRWFDPHTGKTHLINPRTGQTMNSKPASSRFSLWSGSLAANREQPDREQWPGSMIDPSGGQWVEGLLESWENPVFTRSEKPLANIDVPAMSHNCLQGIGSLDASHLAKFRGKIQRHSLATSSIIAQVDQKFILVKMHSEFAQHPGYDLEGVLVLIDQHAADERCRVERLFEEMFISTESSTAASQVRMVEIDPISFNVSSIESALFRKYLGFFQTWGIHYNIDAKLVSTATVSIHFLPVLIAERCRSEPNLILDLLRREIWTCEEDDQRPLGSKRSSTEHFADMSPNEPSGAHSWVQQMSGCPQGILDLLNSRACRSAIMFNDPLSIEDCKVLVLRLAKCSFPFQCAHGRPSMIPILDLRPRTVHGTTPSDENITMYDVDDDDNDENNDEGSDFIEAFRKRYVK</sequence>
<reference evidence="4" key="2">
    <citation type="journal article" date="2023" name="IMA Fungus">
        <title>Comparative genomic study of the Penicillium genus elucidates a diverse pangenome and 15 lateral gene transfer events.</title>
        <authorList>
            <person name="Petersen C."/>
            <person name="Sorensen T."/>
            <person name="Nielsen M.R."/>
            <person name="Sondergaard T.E."/>
            <person name="Sorensen J.L."/>
            <person name="Fitzpatrick D.A."/>
            <person name="Frisvad J.C."/>
            <person name="Nielsen K.L."/>
        </authorList>
    </citation>
    <scope>NUCLEOTIDE SEQUENCE</scope>
    <source>
        <strain evidence="4">IBT 21472</strain>
    </source>
</reference>
<dbReference type="GO" id="GO:0005524">
    <property type="term" value="F:ATP binding"/>
    <property type="evidence" value="ECO:0007669"/>
    <property type="project" value="InterPro"/>
</dbReference>
<reference evidence="4" key="1">
    <citation type="submission" date="2022-12" db="EMBL/GenBank/DDBJ databases">
        <authorList>
            <person name="Petersen C."/>
        </authorList>
    </citation>
    <scope>NUCLEOTIDE SEQUENCE</scope>
    <source>
        <strain evidence="4">IBT 21472</strain>
    </source>
</reference>
<feature type="compositionally biased region" description="Acidic residues" evidence="2">
    <location>
        <begin position="936"/>
        <end position="949"/>
    </location>
</feature>
<feature type="region of interest" description="Disordered" evidence="2">
    <location>
        <begin position="318"/>
        <end position="345"/>
    </location>
</feature>
<dbReference type="PANTHER" id="PTHR10073">
    <property type="entry name" value="DNA MISMATCH REPAIR PROTEIN MLH, PMS, MUTL"/>
    <property type="match status" value="1"/>
</dbReference>
<proteinExistence type="inferred from homology"/>
<evidence type="ECO:0000313" key="4">
    <source>
        <dbReference type="EMBL" id="KAJ5324200.1"/>
    </source>
</evidence>
<dbReference type="EMBL" id="JAPZBO010000002">
    <property type="protein sequence ID" value="KAJ5324200.1"/>
    <property type="molecule type" value="Genomic_DNA"/>
</dbReference>
<dbReference type="InterPro" id="IPR036890">
    <property type="entry name" value="HATPase_C_sf"/>
</dbReference>
<keyword evidence="5" id="KW-1185">Reference proteome</keyword>
<dbReference type="SUPFAM" id="SSF118116">
    <property type="entry name" value="DNA mismatch repair protein MutL"/>
    <property type="match status" value="1"/>
</dbReference>
<dbReference type="InterPro" id="IPR037198">
    <property type="entry name" value="MutL_C_sf"/>
</dbReference>
<dbReference type="PANTHER" id="PTHR10073:SF47">
    <property type="entry name" value="DNA MISMATCH REPAIR PROTEIN MLH3"/>
    <property type="match status" value="1"/>
</dbReference>
<evidence type="ECO:0000259" key="3">
    <source>
        <dbReference type="SMART" id="SM00853"/>
    </source>
</evidence>
<dbReference type="Proteomes" id="UP001147746">
    <property type="component" value="Unassembled WGS sequence"/>
</dbReference>
<gene>
    <name evidence="4" type="ORF">N7476_002800</name>
</gene>
<dbReference type="GO" id="GO:0032300">
    <property type="term" value="C:mismatch repair complex"/>
    <property type="evidence" value="ECO:0007669"/>
    <property type="project" value="InterPro"/>
</dbReference>
<feature type="compositionally biased region" description="Polar residues" evidence="2">
    <location>
        <begin position="575"/>
        <end position="587"/>
    </location>
</feature>
<dbReference type="GO" id="GO:0016887">
    <property type="term" value="F:ATP hydrolysis activity"/>
    <property type="evidence" value="ECO:0007669"/>
    <property type="project" value="InterPro"/>
</dbReference>
<feature type="region of interest" description="Disordered" evidence="2">
    <location>
        <begin position="925"/>
        <end position="949"/>
    </location>
</feature>
<evidence type="ECO:0000313" key="5">
    <source>
        <dbReference type="Proteomes" id="UP001147746"/>
    </source>
</evidence>
<comment type="similarity">
    <text evidence="1">Belongs to the DNA mismatch repair MutL/HexB family.</text>
</comment>
<dbReference type="SMART" id="SM00853">
    <property type="entry name" value="MutL_C"/>
    <property type="match status" value="1"/>
</dbReference>
<comment type="caution">
    <text evidence="4">The sequence shown here is derived from an EMBL/GenBank/DDBJ whole genome shotgun (WGS) entry which is preliminary data.</text>
</comment>
<dbReference type="InterPro" id="IPR014790">
    <property type="entry name" value="MutL_C"/>
</dbReference>
<evidence type="ECO:0000256" key="2">
    <source>
        <dbReference type="SAM" id="MobiDB-lite"/>
    </source>
</evidence>
<evidence type="ECO:0000256" key="1">
    <source>
        <dbReference type="ARBA" id="ARBA00006082"/>
    </source>
</evidence>
<dbReference type="AlphaFoldDB" id="A0A9W9U7Y7"/>
<name>A0A9W9U7Y7_9EURO</name>
<dbReference type="Gene3D" id="3.30.565.10">
    <property type="entry name" value="Histidine kinase-like ATPase, C-terminal domain"/>
    <property type="match status" value="1"/>
</dbReference>
<organism evidence="4 5">
    <name type="scientific">Penicillium atrosanguineum</name>
    <dbReference type="NCBI Taxonomy" id="1132637"/>
    <lineage>
        <taxon>Eukaryota</taxon>
        <taxon>Fungi</taxon>
        <taxon>Dikarya</taxon>
        <taxon>Ascomycota</taxon>
        <taxon>Pezizomycotina</taxon>
        <taxon>Eurotiomycetes</taxon>
        <taxon>Eurotiomycetidae</taxon>
        <taxon>Eurotiales</taxon>
        <taxon>Aspergillaceae</taxon>
        <taxon>Penicillium</taxon>
    </lineage>
</organism>
<protein>
    <recommendedName>
        <fullName evidence="3">MutL C-terminal dimerisation domain-containing protein</fullName>
    </recommendedName>
</protein>
<feature type="region of interest" description="Disordered" evidence="2">
    <location>
        <begin position="475"/>
        <end position="587"/>
    </location>
</feature>
<dbReference type="InterPro" id="IPR038973">
    <property type="entry name" value="MutL/Mlh/Pms-like"/>
</dbReference>
<feature type="domain" description="MutL C-terminal dimerisation" evidence="3">
    <location>
        <begin position="681"/>
        <end position="883"/>
    </location>
</feature>
<dbReference type="Gene3D" id="3.30.1540.20">
    <property type="entry name" value="MutL, C-terminal domain, dimerisation subdomain"/>
    <property type="match status" value="2"/>
</dbReference>
<feature type="region of interest" description="Disordered" evidence="2">
    <location>
        <begin position="826"/>
        <end position="853"/>
    </location>
</feature>
<dbReference type="SUPFAM" id="SSF55874">
    <property type="entry name" value="ATPase domain of HSP90 chaperone/DNA topoisomerase II/histidine kinase"/>
    <property type="match status" value="1"/>
</dbReference>
<dbReference type="GO" id="GO:0140664">
    <property type="term" value="F:ATP-dependent DNA damage sensor activity"/>
    <property type="evidence" value="ECO:0007669"/>
    <property type="project" value="InterPro"/>
</dbReference>